<evidence type="ECO:0000313" key="2">
    <source>
        <dbReference type="Proteomes" id="UP001308005"/>
    </source>
</evidence>
<name>A0ABU6D1M0_9GAMM</name>
<accession>A0ABU6D1M0</accession>
<gene>
    <name evidence="1" type="ORF">VSS37_18425</name>
</gene>
<organism evidence="1 2">
    <name type="scientific">Candidatus Thiothrix phosphatis</name>
    <dbReference type="NCBI Taxonomy" id="3112415"/>
    <lineage>
        <taxon>Bacteria</taxon>
        <taxon>Pseudomonadati</taxon>
        <taxon>Pseudomonadota</taxon>
        <taxon>Gammaproteobacteria</taxon>
        <taxon>Thiotrichales</taxon>
        <taxon>Thiotrichaceae</taxon>
        <taxon>Thiothrix</taxon>
    </lineage>
</organism>
<reference evidence="2" key="1">
    <citation type="submission" date="2023-07" db="EMBL/GenBank/DDBJ databases">
        <title>The carbon used by Thiothrix.</title>
        <authorList>
            <person name="Chen L."/>
        </authorList>
    </citation>
    <scope>NUCLEOTIDE SEQUENCE [LARGE SCALE GENOMIC DNA]</scope>
</reference>
<dbReference type="EMBL" id="JAYMYJ010000145">
    <property type="protein sequence ID" value="MEB4592962.1"/>
    <property type="molecule type" value="Genomic_DNA"/>
</dbReference>
<evidence type="ECO:0000313" key="1">
    <source>
        <dbReference type="EMBL" id="MEB4592962.1"/>
    </source>
</evidence>
<sequence length="175" mass="19805">MMYKILYCNNFFPGHYELPLSFSRQVMFRKGLWMKIPTIVVFIALCVSGCANNSAIDQFSSNSLPPETAVPLTISRNPAVHAQVYMSPAKGGEVIVQVQGRPPQRLAGIDLGLYSAYQSAFFRLLDQDHDGVSELAVLQSVDFSGIKKCYDVFRYHFRSARFERVAARYFCTNDR</sequence>
<protein>
    <recommendedName>
        <fullName evidence="3">Lipoprotein</fullName>
    </recommendedName>
</protein>
<comment type="caution">
    <text evidence="1">The sequence shown here is derived from an EMBL/GenBank/DDBJ whole genome shotgun (WGS) entry which is preliminary data.</text>
</comment>
<dbReference type="RefSeq" id="WP_324697543.1">
    <property type="nucleotide sequence ID" value="NZ_JAYMYJ010000145.1"/>
</dbReference>
<proteinExistence type="predicted"/>
<evidence type="ECO:0008006" key="3">
    <source>
        <dbReference type="Google" id="ProtNLM"/>
    </source>
</evidence>
<keyword evidence="2" id="KW-1185">Reference proteome</keyword>
<dbReference type="Proteomes" id="UP001308005">
    <property type="component" value="Unassembled WGS sequence"/>
</dbReference>